<accession>A0ABS3B234</accession>
<gene>
    <name evidence="1" type="ORF">JR064_04870</name>
</gene>
<keyword evidence="2" id="KW-1185">Reference proteome</keyword>
<sequence length="198" mass="21779">MQYAHNFLGWKLQIAGRREWTAAGQICHVAACARLSHLSKRALRPSHIIFVTGVSMDVRVVGLFLLLSAFAVSAQTRSAAGRGIERVNPNRNVAAVPKLDCRKLLASDPRPWVHAYCEHVDFAMQDGMSRAWGRPRPSSVLLDIPALGTAEAKASGVSCSEGRVIRRVGNGWEQALDQQRNYLRCRPSVELPAISIGR</sequence>
<evidence type="ECO:0008006" key="3">
    <source>
        <dbReference type="Google" id="ProtNLM"/>
    </source>
</evidence>
<dbReference type="Proteomes" id="UP000695802">
    <property type="component" value="Unassembled WGS sequence"/>
</dbReference>
<evidence type="ECO:0000313" key="1">
    <source>
        <dbReference type="EMBL" id="MBN6101491.1"/>
    </source>
</evidence>
<name>A0ABS3B234_9XANT</name>
<comment type="caution">
    <text evidence="1">The sequence shown here is derived from an EMBL/GenBank/DDBJ whole genome shotgun (WGS) entry which is preliminary data.</text>
</comment>
<dbReference type="EMBL" id="JAFIWB010000003">
    <property type="protein sequence ID" value="MBN6101491.1"/>
    <property type="molecule type" value="Genomic_DNA"/>
</dbReference>
<organism evidence="1 2">
    <name type="scientific">Xanthomonas bonasiae</name>
    <dbReference type="NCBI Taxonomy" id="2810351"/>
    <lineage>
        <taxon>Bacteria</taxon>
        <taxon>Pseudomonadati</taxon>
        <taxon>Pseudomonadota</taxon>
        <taxon>Gammaproteobacteria</taxon>
        <taxon>Lysobacterales</taxon>
        <taxon>Lysobacteraceae</taxon>
        <taxon>Xanthomonas</taxon>
    </lineage>
</organism>
<reference evidence="1 2" key="1">
    <citation type="submission" date="2021-02" db="EMBL/GenBank/DDBJ databases">
        <title>Taxonomically Unique Crown Gall-Associated Xanthomonas Stains Have Deficiency in Virulence Repertories.</title>
        <authorList>
            <person name="Mafakheri H."/>
            <person name="Taghavi S.M."/>
            <person name="Dimkic I."/>
            <person name="Nemanja K."/>
            <person name="Osdaghi E."/>
        </authorList>
    </citation>
    <scope>NUCLEOTIDE SEQUENCE [LARGE SCALE GENOMIC DNA]</scope>
    <source>
        <strain evidence="1 2">FX4</strain>
    </source>
</reference>
<proteinExistence type="predicted"/>
<dbReference type="RefSeq" id="WP_206228989.1">
    <property type="nucleotide sequence ID" value="NZ_JAFIWB010000003.1"/>
</dbReference>
<evidence type="ECO:0000313" key="2">
    <source>
        <dbReference type="Proteomes" id="UP000695802"/>
    </source>
</evidence>
<protein>
    <recommendedName>
        <fullName evidence="3">Secreted protein</fullName>
    </recommendedName>
</protein>